<dbReference type="EMBL" id="JBITLV010000001">
    <property type="protein sequence ID" value="MFI7586462.1"/>
    <property type="molecule type" value="Genomic_DNA"/>
</dbReference>
<dbReference type="Proteomes" id="UP001612915">
    <property type="component" value="Unassembled WGS sequence"/>
</dbReference>
<feature type="domain" description="Glycosyltransferase family 28 N-terminal" evidence="3">
    <location>
        <begin position="3"/>
        <end position="110"/>
    </location>
</feature>
<sequence length="400" mass="42770">MRVVVLAGGDPGHVFPAAGLTRALVERGHEALFCTGGHWMEALERSGIPGRAMPHPPPNPEPDAVRRLKQTSRRLAPRIAETLEDFKPDLLVSDVMTPSGGLAAALLGVPWIEFVPHPVQDPTPLLPPSGSGFAPARGPLGRARDRRFFRYTGAQWEKGREGRRRDIARLELDAGRAALAGDGSPLTRIFAALPALEETRPDWPADAHLVGPIEWDPAAVDLEPPPGDGPLVLLSATTVTGAVTGLAAAAVHGLDGLRIDGHQVRLAWTVLAPPETGLPDWVRAGPGRQEPLIEQASLVICGGGHGILAKALSRGVPVVTVPGGGEQRENADRVKRSGLGERILPFMLTPARMRRKVRRVLEDPRYRARAEVCRPEPGSRGSGDLAVDVIERTMARFTAG</sequence>
<dbReference type="PANTHER" id="PTHR21015:SF22">
    <property type="entry name" value="GLYCOSYLTRANSFERASE"/>
    <property type="match status" value="1"/>
</dbReference>
<protein>
    <submittedName>
        <fullName evidence="5">Glycosyltransferase</fullName>
    </submittedName>
</protein>
<organism evidence="5 6">
    <name type="scientific">Spongisporangium articulatum</name>
    <dbReference type="NCBI Taxonomy" id="3362603"/>
    <lineage>
        <taxon>Bacteria</taxon>
        <taxon>Bacillati</taxon>
        <taxon>Actinomycetota</taxon>
        <taxon>Actinomycetes</taxon>
        <taxon>Kineosporiales</taxon>
        <taxon>Kineosporiaceae</taxon>
        <taxon>Spongisporangium</taxon>
    </lineage>
</organism>
<evidence type="ECO:0000256" key="2">
    <source>
        <dbReference type="ARBA" id="ARBA00022679"/>
    </source>
</evidence>
<evidence type="ECO:0000313" key="5">
    <source>
        <dbReference type="EMBL" id="MFI7586462.1"/>
    </source>
</evidence>
<keyword evidence="1" id="KW-0328">Glycosyltransferase</keyword>
<keyword evidence="2" id="KW-0808">Transferase</keyword>
<evidence type="ECO:0000259" key="3">
    <source>
        <dbReference type="Pfam" id="PF03033"/>
    </source>
</evidence>
<feature type="domain" description="Erythromycin biosynthesis protein CIII-like C-terminal" evidence="4">
    <location>
        <begin position="289"/>
        <end position="378"/>
    </location>
</feature>
<evidence type="ECO:0000259" key="4">
    <source>
        <dbReference type="Pfam" id="PF06722"/>
    </source>
</evidence>
<dbReference type="CDD" id="cd03784">
    <property type="entry name" value="GT1_Gtf-like"/>
    <property type="match status" value="1"/>
</dbReference>
<dbReference type="InterPro" id="IPR004276">
    <property type="entry name" value="GlycoTrans_28_N"/>
</dbReference>
<dbReference type="InterPro" id="IPR002213">
    <property type="entry name" value="UDP_glucos_trans"/>
</dbReference>
<dbReference type="RefSeq" id="WP_398276145.1">
    <property type="nucleotide sequence ID" value="NZ_JBITLV010000001.1"/>
</dbReference>
<dbReference type="SUPFAM" id="SSF53756">
    <property type="entry name" value="UDP-Glycosyltransferase/glycogen phosphorylase"/>
    <property type="match status" value="1"/>
</dbReference>
<name>A0ABW8AKD0_9ACTN</name>
<accession>A0ABW8AKD0</accession>
<dbReference type="PANTHER" id="PTHR21015">
    <property type="entry name" value="UDP-N-ACETYLGLUCOSAMINE--N-ACETYLMURAMYL-(PENTAPEPTIDE) PYROPHOSPHORYL-UNDECAPRENOL N-ACETYLGLUCOSAMINE TRANSFERASE 1"/>
    <property type="match status" value="1"/>
</dbReference>
<comment type="caution">
    <text evidence="5">The sequence shown here is derived from an EMBL/GenBank/DDBJ whole genome shotgun (WGS) entry which is preliminary data.</text>
</comment>
<keyword evidence="6" id="KW-1185">Reference proteome</keyword>
<gene>
    <name evidence="5" type="ORF">ACIB24_05250</name>
</gene>
<dbReference type="Pfam" id="PF06722">
    <property type="entry name" value="EryCIII-like_C"/>
    <property type="match status" value="1"/>
</dbReference>
<evidence type="ECO:0000256" key="1">
    <source>
        <dbReference type="ARBA" id="ARBA00022676"/>
    </source>
</evidence>
<dbReference type="InterPro" id="IPR010610">
    <property type="entry name" value="EryCIII-like_C"/>
</dbReference>
<dbReference type="Gene3D" id="3.40.50.2000">
    <property type="entry name" value="Glycogen Phosphorylase B"/>
    <property type="match status" value="2"/>
</dbReference>
<dbReference type="Pfam" id="PF03033">
    <property type="entry name" value="Glyco_transf_28"/>
    <property type="match status" value="1"/>
</dbReference>
<proteinExistence type="predicted"/>
<reference evidence="5 6" key="1">
    <citation type="submission" date="2024-10" db="EMBL/GenBank/DDBJ databases">
        <title>The Natural Products Discovery Center: Release of the First 8490 Sequenced Strains for Exploring Actinobacteria Biosynthetic Diversity.</title>
        <authorList>
            <person name="Kalkreuter E."/>
            <person name="Kautsar S.A."/>
            <person name="Yang D."/>
            <person name="Bader C.D."/>
            <person name="Teijaro C.N."/>
            <person name="Fluegel L."/>
            <person name="Davis C.M."/>
            <person name="Simpson J.R."/>
            <person name="Lauterbach L."/>
            <person name="Steele A.D."/>
            <person name="Gui C."/>
            <person name="Meng S."/>
            <person name="Li G."/>
            <person name="Viehrig K."/>
            <person name="Ye F."/>
            <person name="Su P."/>
            <person name="Kiefer A.F."/>
            <person name="Nichols A."/>
            <person name="Cepeda A.J."/>
            <person name="Yan W."/>
            <person name="Fan B."/>
            <person name="Jiang Y."/>
            <person name="Adhikari A."/>
            <person name="Zheng C.-J."/>
            <person name="Schuster L."/>
            <person name="Cowan T.M."/>
            <person name="Smanski M.J."/>
            <person name="Chevrette M.G."/>
            <person name="De Carvalho L.P.S."/>
            <person name="Shen B."/>
        </authorList>
    </citation>
    <scope>NUCLEOTIDE SEQUENCE [LARGE SCALE GENOMIC DNA]</scope>
    <source>
        <strain evidence="5 6">NPDC049639</strain>
    </source>
</reference>
<evidence type="ECO:0000313" key="6">
    <source>
        <dbReference type="Proteomes" id="UP001612915"/>
    </source>
</evidence>